<evidence type="ECO:0000313" key="1">
    <source>
        <dbReference type="EMBL" id="MFK4753764.1"/>
    </source>
</evidence>
<dbReference type="Proteomes" id="UP001620597">
    <property type="component" value="Unassembled WGS sequence"/>
</dbReference>
<keyword evidence="2" id="KW-1185">Reference proteome</keyword>
<name>A0ABW8NLC0_9GAMM</name>
<evidence type="ECO:0000313" key="2">
    <source>
        <dbReference type="Proteomes" id="UP001620597"/>
    </source>
</evidence>
<comment type="caution">
    <text evidence="1">The sequence shown here is derived from an EMBL/GenBank/DDBJ whole genome shotgun (WGS) entry which is preliminary data.</text>
</comment>
<gene>
    <name evidence="1" type="ORF">WG929_15215</name>
</gene>
<protein>
    <submittedName>
        <fullName evidence="1">Uncharacterized protein</fullName>
    </submittedName>
</protein>
<sequence length="245" mass="27999">MTSEFDVINKAADEKRQEQALDDYHNEMAGRDTGRIKRFGFNQARQDVIQEEKRKQSAFEQMMMNAVYREAWTNAMDALNQAEEAVYQALIQASDTLHHEQRQYQGLLDRAALTADGQRVFKDKHGDVYTEDGERLSADEAAQIDWRGDDPSREDQSNRQDALTTAQEEFDRISGHSNRIVEIREELTDQNDPASIDRVQELKLDALSIEQSIEISKVKNETTLNQTNVVCSDNLIFNGATSPLR</sequence>
<organism evidence="1 2">
    <name type="scientific">Oceanobacter antarcticus</name>
    <dbReference type="NCBI Taxonomy" id="3133425"/>
    <lineage>
        <taxon>Bacteria</taxon>
        <taxon>Pseudomonadati</taxon>
        <taxon>Pseudomonadota</taxon>
        <taxon>Gammaproteobacteria</taxon>
        <taxon>Oceanospirillales</taxon>
        <taxon>Oceanospirillaceae</taxon>
        <taxon>Oceanobacter</taxon>
    </lineage>
</organism>
<proteinExistence type="predicted"/>
<dbReference type="RefSeq" id="WP_416206768.1">
    <property type="nucleotide sequence ID" value="NZ_JBBKTX010000020.1"/>
</dbReference>
<accession>A0ABW8NLC0</accession>
<dbReference type="EMBL" id="JBBKTX010000020">
    <property type="protein sequence ID" value="MFK4753764.1"/>
    <property type="molecule type" value="Genomic_DNA"/>
</dbReference>
<reference evidence="1 2" key="1">
    <citation type="submission" date="2024-03" db="EMBL/GenBank/DDBJ databases">
        <title>High-quality draft genome sequence of Oceanobacter sp. wDCs-4.</title>
        <authorList>
            <person name="Dong C."/>
        </authorList>
    </citation>
    <scope>NUCLEOTIDE SEQUENCE [LARGE SCALE GENOMIC DNA]</scope>
    <source>
        <strain evidence="2">wDCs-4</strain>
    </source>
</reference>